<accession>A0A2J7PRS5</accession>
<evidence type="ECO:0000313" key="1">
    <source>
        <dbReference type="EMBL" id="PNF19030.1"/>
    </source>
</evidence>
<comment type="caution">
    <text evidence="1">The sequence shown here is derived from an EMBL/GenBank/DDBJ whole genome shotgun (WGS) entry which is preliminary data.</text>
</comment>
<gene>
    <name evidence="1" type="ORF">B7P43_G11711</name>
</gene>
<dbReference type="Proteomes" id="UP000235965">
    <property type="component" value="Unassembled WGS sequence"/>
</dbReference>
<evidence type="ECO:0000313" key="2">
    <source>
        <dbReference type="Proteomes" id="UP000235965"/>
    </source>
</evidence>
<dbReference type="InParanoid" id="A0A2J7PRS5"/>
<proteinExistence type="predicted"/>
<sequence length="59" mass="6550">MTLSCCTASGTFNLYPTPLFLFQKHRDNTTLDRRLTGGSVLLITAHVHDAGRESPFALR</sequence>
<reference evidence="1 2" key="1">
    <citation type="submission" date="2017-12" db="EMBL/GenBank/DDBJ databases">
        <title>Hemimetabolous genomes reveal molecular basis of termite eusociality.</title>
        <authorList>
            <person name="Harrison M.C."/>
            <person name="Jongepier E."/>
            <person name="Robertson H.M."/>
            <person name="Arning N."/>
            <person name="Bitard-Feildel T."/>
            <person name="Chao H."/>
            <person name="Childers C.P."/>
            <person name="Dinh H."/>
            <person name="Doddapaneni H."/>
            <person name="Dugan S."/>
            <person name="Gowin J."/>
            <person name="Greiner C."/>
            <person name="Han Y."/>
            <person name="Hu H."/>
            <person name="Hughes D.S.T."/>
            <person name="Huylmans A.-K."/>
            <person name="Kemena C."/>
            <person name="Kremer L.P.M."/>
            <person name="Lee S.L."/>
            <person name="Lopez-Ezquerra A."/>
            <person name="Mallet L."/>
            <person name="Monroy-Kuhn J.M."/>
            <person name="Moser A."/>
            <person name="Murali S.C."/>
            <person name="Muzny D.M."/>
            <person name="Otani S."/>
            <person name="Piulachs M.-D."/>
            <person name="Poelchau M."/>
            <person name="Qu J."/>
            <person name="Schaub F."/>
            <person name="Wada-Katsumata A."/>
            <person name="Worley K.C."/>
            <person name="Xie Q."/>
            <person name="Ylla G."/>
            <person name="Poulsen M."/>
            <person name="Gibbs R.A."/>
            <person name="Schal C."/>
            <person name="Richards S."/>
            <person name="Belles X."/>
            <person name="Korb J."/>
            <person name="Bornberg-Bauer E."/>
        </authorList>
    </citation>
    <scope>NUCLEOTIDE SEQUENCE [LARGE SCALE GENOMIC DNA]</scope>
    <source>
        <tissue evidence="1">Whole body</tissue>
    </source>
</reference>
<organism evidence="1 2">
    <name type="scientific">Cryptotermes secundus</name>
    <dbReference type="NCBI Taxonomy" id="105785"/>
    <lineage>
        <taxon>Eukaryota</taxon>
        <taxon>Metazoa</taxon>
        <taxon>Ecdysozoa</taxon>
        <taxon>Arthropoda</taxon>
        <taxon>Hexapoda</taxon>
        <taxon>Insecta</taxon>
        <taxon>Pterygota</taxon>
        <taxon>Neoptera</taxon>
        <taxon>Polyneoptera</taxon>
        <taxon>Dictyoptera</taxon>
        <taxon>Blattodea</taxon>
        <taxon>Blattoidea</taxon>
        <taxon>Termitoidae</taxon>
        <taxon>Kalotermitidae</taxon>
        <taxon>Cryptotermitinae</taxon>
        <taxon>Cryptotermes</taxon>
    </lineage>
</organism>
<dbReference type="AlphaFoldDB" id="A0A2J7PRS5"/>
<keyword evidence="2" id="KW-1185">Reference proteome</keyword>
<protein>
    <submittedName>
        <fullName evidence="1">Uncharacterized protein</fullName>
    </submittedName>
</protein>
<name>A0A2J7PRS5_9NEOP</name>
<dbReference type="EMBL" id="NEVH01021952">
    <property type="protein sequence ID" value="PNF19030.1"/>
    <property type="molecule type" value="Genomic_DNA"/>
</dbReference>